<dbReference type="InterPro" id="IPR052726">
    <property type="entry name" value="Phage_Baseplate_Hub"/>
</dbReference>
<evidence type="ECO:0000313" key="5">
    <source>
        <dbReference type="Proteomes" id="UP000829817"/>
    </source>
</evidence>
<name>A0ABY4DUP7_9NEIS</name>
<keyword evidence="5" id="KW-1185">Reference proteome</keyword>
<dbReference type="RefSeq" id="WP_244786789.1">
    <property type="nucleotide sequence ID" value="NZ_CP091508.1"/>
</dbReference>
<evidence type="ECO:0000259" key="3">
    <source>
        <dbReference type="Pfam" id="PF26079"/>
    </source>
</evidence>
<dbReference type="InterPro" id="IPR058530">
    <property type="entry name" value="Baseplate_J-like_C"/>
</dbReference>
<dbReference type="InterPro" id="IPR014507">
    <property type="entry name" value="Baseplate_assembly_J_pred"/>
</dbReference>
<reference evidence="4 5" key="1">
    <citation type="journal article" date="2022" name="Res Sq">
        <title>Evolution of multicellular longitudinally dividing oral cavity symbionts (Neisseriaceae).</title>
        <authorList>
            <person name="Nyongesa S."/>
            <person name="Weber P."/>
            <person name="Bernet E."/>
            <person name="Pullido F."/>
            <person name="Nieckarz M."/>
            <person name="Delaby M."/>
            <person name="Nieves C."/>
            <person name="Viehboeck T."/>
            <person name="Krause N."/>
            <person name="Rivera-Millot A."/>
            <person name="Nakamura A."/>
            <person name="Vischer N."/>
            <person name="VanNieuwenhze M."/>
            <person name="Brun Y."/>
            <person name="Cava F."/>
            <person name="Bulgheresi S."/>
            <person name="Veyrier F."/>
        </authorList>
    </citation>
    <scope>NUCLEOTIDE SEQUENCE [LARGE SCALE GENOMIC DNA]</scope>
    <source>
        <strain evidence="4 5">CCUG 63373m</strain>
    </source>
</reference>
<dbReference type="PANTHER" id="PTHR35862">
    <property type="entry name" value="FELS-2 PROPHAGE PROTEIN"/>
    <property type="match status" value="1"/>
</dbReference>
<dbReference type="Pfam" id="PF26079">
    <property type="entry name" value="Baseplate_J_C"/>
    <property type="match status" value="1"/>
</dbReference>
<dbReference type="InterPro" id="IPR006949">
    <property type="entry name" value="Barrel_Baseplate_J-like"/>
</dbReference>
<feature type="domain" description="Baseplate protein J-like barrel" evidence="1">
    <location>
        <begin position="98"/>
        <end position="183"/>
    </location>
</feature>
<dbReference type="InterPro" id="IPR058531">
    <property type="entry name" value="Baseplate_J_M"/>
</dbReference>
<feature type="domain" description="Baseplate J-like C-terminal" evidence="3">
    <location>
        <begin position="289"/>
        <end position="368"/>
    </location>
</feature>
<dbReference type="Pfam" id="PF04865">
    <property type="entry name" value="Baseplate_J"/>
    <property type="match status" value="1"/>
</dbReference>
<dbReference type="EMBL" id="CP091508">
    <property type="protein sequence ID" value="UOO82759.1"/>
    <property type="molecule type" value="Genomic_DNA"/>
</dbReference>
<feature type="domain" description="Baseplate J-like central" evidence="2">
    <location>
        <begin position="205"/>
        <end position="282"/>
    </location>
</feature>
<dbReference type="PANTHER" id="PTHR35862:SF1">
    <property type="entry name" value="FELS-2 PROPHAGE PROTEIN"/>
    <property type="match status" value="1"/>
</dbReference>
<dbReference type="Proteomes" id="UP000829817">
    <property type="component" value="Chromosome"/>
</dbReference>
<sequence>MDLSNLKPEDVKVVDDDLAVILAQTIAKYESDSGKTLQPAHIERLIINTYAYREALTRQQVNEAYRQQHVRFATGLMLDLCGDDVNTPRLEASAARCTLRFTGQALRSEVDIPTGTQVAVGEIVFATIEPGRLTAARPRVDLQAVCLTSGPAGNGWSVGQINTLQGVFAADVSAVNITVPSGGAGTESDAAYRARIMLAPESYSVAGPVGAYEYWARAVSPAICAVHVGHALDEKNEEIGGTVAVTVLTKTGMPSEELLAQVKTALSAERKRPLCDTVVVRAPTEVKYTLVAELVLLTGTNALDAKTAAEQAWAAYEAAKQEQLGSDIVQLDIQTALKVAGVYDVKLTSPASRVLKPYEWAKCTSVRITTRVEQEDG</sequence>
<evidence type="ECO:0000259" key="2">
    <source>
        <dbReference type="Pfam" id="PF26078"/>
    </source>
</evidence>
<gene>
    <name evidence="4" type="ORF">LVJ83_04655</name>
</gene>
<organism evidence="4 5">
    <name type="scientific">Uruburuella testudinis</name>
    <dbReference type="NCBI Taxonomy" id="1282863"/>
    <lineage>
        <taxon>Bacteria</taxon>
        <taxon>Pseudomonadati</taxon>
        <taxon>Pseudomonadota</taxon>
        <taxon>Betaproteobacteria</taxon>
        <taxon>Neisseriales</taxon>
        <taxon>Neisseriaceae</taxon>
        <taxon>Uruburuella</taxon>
    </lineage>
</organism>
<proteinExistence type="predicted"/>
<dbReference type="Pfam" id="PF26078">
    <property type="entry name" value="Baseplate_J_M"/>
    <property type="match status" value="1"/>
</dbReference>
<evidence type="ECO:0000313" key="4">
    <source>
        <dbReference type="EMBL" id="UOO82759.1"/>
    </source>
</evidence>
<dbReference type="PIRSF" id="PIRSF020481">
    <property type="entry name" value="BAP"/>
    <property type="match status" value="1"/>
</dbReference>
<protein>
    <submittedName>
        <fullName evidence="4">Baseplate J/gp47 family protein</fullName>
    </submittedName>
</protein>
<accession>A0ABY4DUP7</accession>
<evidence type="ECO:0000259" key="1">
    <source>
        <dbReference type="Pfam" id="PF04865"/>
    </source>
</evidence>